<evidence type="ECO:0000313" key="4">
    <source>
        <dbReference type="Proteomes" id="UP000242525"/>
    </source>
</evidence>
<feature type="region of interest" description="Disordered" evidence="1">
    <location>
        <begin position="46"/>
        <end position="99"/>
    </location>
</feature>
<dbReference type="AlphaFoldDB" id="A0A0J9XKA4"/>
<sequence>MPIQSIHSNDGGKISSSSYSSRKYHVEDIPAIVDGTYHGSSSVGLAVSRRHRTSKVGTPSSTNNSINTNRSKPKNKKGIDSKIDGDKSSPSSGSIAESQKSIDDELLESYFSGSANAGSYEDEDMMMDIEYEPPVVHSMVDNTSRSSLSPSTAVARGSLVIDTNFLISHLDFVEQLAGLLVHMRTTAPGTPAGQLTIVIPWTVLQELDSLKANPRKSKTVQNQARHASSWIFETLASNNASIGLRDESPGAEPIVVGQKLTERITMGLEADDAILDCCTYLHDMKGRMTVILTNDRNLCNKALVNDIRTISHHAQLTVEAVVEVVTTELSQRWEAGDMVMAEEAGRIAQSGTNTTGENSNDDEQSAYNKIDEKLRGAKNGTELLTVISDTLVTEIWAAAHAILRVEFNDIDYKRYILDTREWNPASANVNLATLTELLSKFRMHFSDYLTTARPDYTFLGRKPPLSGTAEDSARVLKFVYDWGIIWIQLQSGLAAANEQSHNQQYPIGGRSKAFVQAVIDLLQSYIQRP</sequence>
<proteinExistence type="predicted"/>
<dbReference type="PANTHER" id="PTHR16161:SF0">
    <property type="entry name" value="TRANSCRIPTIONAL PROTEIN SWT1"/>
    <property type="match status" value="1"/>
</dbReference>
<dbReference type="STRING" id="1173061.A0A0J9XKA4"/>
<name>A0A0J9XKA4_GEOCN</name>
<dbReference type="InterPro" id="IPR029060">
    <property type="entry name" value="PIN-like_dom_sf"/>
</dbReference>
<dbReference type="InterPro" id="IPR052626">
    <property type="entry name" value="SWT1_Regulator"/>
</dbReference>
<dbReference type="OrthoDB" id="2017974at2759"/>
<organism evidence="3 4">
    <name type="scientific">Geotrichum candidum</name>
    <name type="common">Oospora lactis</name>
    <name type="synonym">Dipodascus geotrichum</name>
    <dbReference type="NCBI Taxonomy" id="1173061"/>
    <lineage>
        <taxon>Eukaryota</taxon>
        <taxon>Fungi</taxon>
        <taxon>Dikarya</taxon>
        <taxon>Ascomycota</taxon>
        <taxon>Saccharomycotina</taxon>
        <taxon>Dipodascomycetes</taxon>
        <taxon>Dipodascales</taxon>
        <taxon>Dipodascaceae</taxon>
        <taxon>Geotrichum</taxon>
    </lineage>
</organism>
<dbReference type="SUPFAM" id="SSF88723">
    <property type="entry name" value="PIN domain-like"/>
    <property type="match status" value="1"/>
</dbReference>
<dbReference type="Proteomes" id="UP000242525">
    <property type="component" value="Unassembled WGS sequence"/>
</dbReference>
<gene>
    <name evidence="3" type="ORF">BN980_GECA26s00175g</name>
</gene>
<feature type="compositionally biased region" description="Low complexity" evidence="1">
    <location>
        <begin position="58"/>
        <end position="70"/>
    </location>
</feature>
<feature type="compositionally biased region" description="Basic and acidic residues" evidence="1">
    <location>
        <begin position="77"/>
        <end position="87"/>
    </location>
</feature>
<dbReference type="PANTHER" id="PTHR16161">
    <property type="entry name" value="TRANSCRIPTIONAL PROTEIN SWT1"/>
    <property type="match status" value="1"/>
</dbReference>
<feature type="domain" description="PIN" evidence="2">
    <location>
        <begin position="157"/>
        <end position="300"/>
    </location>
</feature>
<dbReference type="Pfam" id="PF13638">
    <property type="entry name" value="PIN_4"/>
    <property type="match status" value="1"/>
</dbReference>
<evidence type="ECO:0000259" key="2">
    <source>
        <dbReference type="SMART" id="SM00670"/>
    </source>
</evidence>
<protein>
    <submittedName>
        <fullName evidence="3">Similar to Saccharomyces cerevisiae YOR166C SWT1 RNA endoribonuclease involved in perinuclear mRNP quality control via the turnover of aberrant, unprocessed pre-mRNAs</fullName>
    </submittedName>
</protein>
<dbReference type="InterPro" id="IPR002716">
    <property type="entry name" value="PIN_dom"/>
</dbReference>
<accession>A0A0J9XKA4</accession>
<dbReference type="SMART" id="SM00670">
    <property type="entry name" value="PINc"/>
    <property type="match status" value="1"/>
</dbReference>
<feature type="region of interest" description="Disordered" evidence="1">
    <location>
        <begin position="1"/>
        <end position="20"/>
    </location>
</feature>
<dbReference type="Gene3D" id="3.40.50.1010">
    <property type="entry name" value="5'-nuclease"/>
    <property type="match status" value="1"/>
</dbReference>
<evidence type="ECO:0000313" key="3">
    <source>
        <dbReference type="EMBL" id="CDO57834.1"/>
    </source>
</evidence>
<dbReference type="GO" id="GO:0005634">
    <property type="term" value="C:nucleus"/>
    <property type="evidence" value="ECO:0007669"/>
    <property type="project" value="TreeGrafter"/>
</dbReference>
<evidence type="ECO:0000256" key="1">
    <source>
        <dbReference type="SAM" id="MobiDB-lite"/>
    </source>
</evidence>
<keyword evidence="4" id="KW-1185">Reference proteome</keyword>
<reference evidence="3" key="1">
    <citation type="submission" date="2014-03" db="EMBL/GenBank/DDBJ databases">
        <authorList>
            <person name="Casaregola S."/>
        </authorList>
    </citation>
    <scope>NUCLEOTIDE SEQUENCE [LARGE SCALE GENOMIC DNA]</scope>
    <source>
        <strain evidence="3">CLIB 918</strain>
    </source>
</reference>
<comment type="caution">
    <text evidence="3">The sequence shown here is derived from an EMBL/GenBank/DDBJ whole genome shotgun (WGS) entry which is preliminary data.</text>
</comment>
<dbReference type="CDD" id="cd18727">
    <property type="entry name" value="PIN_Swt1-like"/>
    <property type="match status" value="1"/>
</dbReference>
<dbReference type="EMBL" id="CCBN010000026">
    <property type="protein sequence ID" value="CDO57834.1"/>
    <property type="molecule type" value="Genomic_DNA"/>
</dbReference>
<dbReference type="GO" id="GO:0004540">
    <property type="term" value="F:RNA nuclease activity"/>
    <property type="evidence" value="ECO:0007669"/>
    <property type="project" value="UniProtKB-ARBA"/>
</dbReference>